<dbReference type="PANTHER" id="PTHR32089">
    <property type="entry name" value="METHYL-ACCEPTING CHEMOTAXIS PROTEIN MCPB"/>
    <property type="match status" value="1"/>
</dbReference>
<comment type="caution">
    <text evidence="10">The sequence shown here is derived from an EMBL/GenBank/DDBJ whole genome shotgun (WGS) entry which is preliminary data.</text>
</comment>
<dbReference type="InterPro" id="IPR004089">
    <property type="entry name" value="MCPsignal_dom"/>
</dbReference>
<evidence type="ECO:0000256" key="4">
    <source>
        <dbReference type="ARBA" id="ARBA00023224"/>
    </source>
</evidence>
<dbReference type="SUPFAM" id="SSF58104">
    <property type="entry name" value="Methyl-accepting chemotaxis protein (MCP) signaling domain"/>
    <property type="match status" value="1"/>
</dbReference>
<evidence type="ECO:0000259" key="9">
    <source>
        <dbReference type="PROSITE" id="PS50885"/>
    </source>
</evidence>
<dbReference type="CDD" id="cd06225">
    <property type="entry name" value="HAMP"/>
    <property type="match status" value="1"/>
</dbReference>
<feature type="domain" description="HAMP" evidence="9">
    <location>
        <begin position="248"/>
        <end position="301"/>
    </location>
</feature>
<dbReference type="PRINTS" id="PR00260">
    <property type="entry name" value="CHEMTRNSDUCR"/>
</dbReference>
<feature type="domain" description="Methyl-accepting transducer" evidence="8">
    <location>
        <begin position="320"/>
        <end position="570"/>
    </location>
</feature>
<feature type="transmembrane region" description="Helical" evidence="7">
    <location>
        <begin position="53"/>
        <end position="78"/>
    </location>
</feature>
<dbReference type="Gene3D" id="1.10.287.950">
    <property type="entry name" value="Methyl-accepting chemotaxis protein"/>
    <property type="match status" value="1"/>
</dbReference>
<evidence type="ECO:0000313" key="11">
    <source>
        <dbReference type="Proteomes" id="UP001290455"/>
    </source>
</evidence>
<dbReference type="EMBL" id="JAXOFX010000001">
    <property type="protein sequence ID" value="MDZ5470528.1"/>
    <property type="molecule type" value="Genomic_DNA"/>
</dbReference>
<sequence>MKGVKKLLPTRKRKEKKVKVKVKVKREKREFGKILGAFSNISLWKNLKLGQKYGVALFITIGLFTVSTLITFTLLTMANSKMETVRQSGEKAVLITEVSAMFHQKGSMIGTYIIDEKPRYLNQFEDISKNFDGLKKEIQPILTTPETKELFRQIDENDKKVTDVFKNTIIPEMQNDHEYKFRLGKLQVDNIVYETVLRIDELRKKLKDEQNAAIHAAKTSIYTTLVVLVVSIIVSALLGIASILLIGRIISRKLSQIVSLSNEIAAGNLNVDSVEYSGKDEIAELSVATNAMKDRLQAMIQEISAVSIDVTDRSGELNTAANEVKAASQQVASTMQELSSGAEDQADSATSLAHLMEDYLHKVETATESGTKIQEVSTEVLTLTKQGDTLMNASQHQMVKINEIMLGSVQKVKGLDDRTKQISSLVQVIQDIAAQTNLLALNAAIEAARAGEHGRGFAVVADEVRKLAEQVTHSVADITNIVKGIQTESKEVVSSLELGYGQVEQGTEQIRDTGLTFNKIYEAINLMTRNVTDISTNLEKVANDSVKMNQSIENIASVSEESAAGIEQASASVLQTNQSMEDISNNAASLSELADQLNSMISKFKL</sequence>
<evidence type="ECO:0000313" key="10">
    <source>
        <dbReference type="EMBL" id="MDZ5470528.1"/>
    </source>
</evidence>
<proteinExistence type="inferred from homology"/>
<dbReference type="SMART" id="SM00304">
    <property type="entry name" value="HAMP"/>
    <property type="match status" value="1"/>
</dbReference>
<dbReference type="InterPro" id="IPR004090">
    <property type="entry name" value="Chemotax_Me-accpt_rcpt"/>
</dbReference>
<protein>
    <submittedName>
        <fullName evidence="10">HAMP domain-containing methyl-accepting chemotaxis protein</fullName>
    </submittedName>
</protein>
<reference evidence="10 11" key="1">
    <citation type="submission" date="2023-11" db="EMBL/GenBank/DDBJ databases">
        <title>Bacillus jintuensis, isolated from a mudflat on the Beibu Gulf coast.</title>
        <authorList>
            <person name="Li M."/>
        </authorList>
    </citation>
    <scope>NUCLEOTIDE SEQUENCE [LARGE SCALE GENOMIC DNA]</scope>
    <source>
        <strain evidence="10 11">31A1R</strain>
    </source>
</reference>
<comment type="subcellular location">
    <subcellularLocation>
        <location evidence="1">Cell membrane</location>
    </subcellularLocation>
</comment>
<comment type="similarity">
    <text evidence="5">Belongs to the methyl-accepting chemotaxis (MCP) protein family.</text>
</comment>
<name>A0ABU5ITP5_9BACI</name>
<evidence type="ECO:0000256" key="3">
    <source>
        <dbReference type="ARBA" id="ARBA00023136"/>
    </source>
</evidence>
<accession>A0ABU5ITP5</accession>
<dbReference type="SMART" id="SM00283">
    <property type="entry name" value="MA"/>
    <property type="match status" value="1"/>
</dbReference>
<dbReference type="Proteomes" id="UP001290455">
    <property type="component" value="Unassembled WGS sequence"/>
</dbReference>
<evidence type="ECO:0000259" key="8">
    <source>
        <dbReference type="PROSITE" id="PS50111"/>
    </source>
</evidence>
<evidence type="ECO:0000256" key="1">
    <source>
        <dbReference type="ARBA" id="ARBA00004236"/>
    </source>
</evidence>
<keyword evidence="11" id="KW-1185">Reference proteome</keyword>
<evidence type="ECO:0000256" key="7">
    <source>
        <dbReference type="SAM" id="Phobius"/>
    </source>
</evidence>
<gene>
    <name evidence="10" type="ORF">SM124_02080</name>
</gene>
<feature type="transmembrane region" description="Helical" evidence="7">
    <location>
        <begin position="225"/>
        <end position="250"/>
    </location>
</feature>
<organism evidence="10 11">
    <name type="scientific">Robertmurraya mangrovi</name>
    <dbReference type="NCBI Taxonomy" id="3098077"/>
    <lineage>
        <taxon>Bacteria</taxon>
        <taxon>Bacillati</taxon>
        <taxon>Bacillota</taxon>
        <taxon>Bacilli</taxon>
        <taxon>Bacillales</taxon>
        <taxon>Bacillaceae</taxon>
        <taxon>Robertmurraya</taxon>
    </lineage>
</organism>
<dbReference type="PANTHER" id="PTHR32089:SF114">
    <property type="entry name" value="METHYL-ACCEPTING CHEMOTAXIS PROTEIN MCPB"/>
    <property type="match status" value="1"/>
</dbReference>
<keyword evidence="3 7" id="KW-0472">Membrane</keyword>
<dbReference type="Pfam" id="PF00672">
    <property type="entry name" value="HAMP"/>
    <property type="match status" value="1"/>
</dbReference>
<evidence type="ECO:0000256" key="2">
    <source>
        <dbReference type="ARBA" id="ARBA00022475"/>
    </source>
</evidence>
<keyword evidence="2" id="KW-1003">Cell membrane</keyword>
<keyword evidence="7" id="KW-1133">Transmembrane helix</keyword>
<dbReference type="InterPro" id="IPR003660">
    <property type="entry name" value="HAMP_dom"/>
</dbReference>
<keyword evidence="7" id="KW-0812">Transmembrane</keyword>
<evidence type="ECO:0000256" key="5">
    <source>
        <dbReference type="ARBA" id="ARBA00029447"/>
    </source>
</evidence>
<keyword evidence="4 6" id="KW-0807">Transducer</keyword>
<dbReference type="Pfam" id="PF00015">
    <property type="entry name" value="MCPsignal"/>
    <property type="match status" value="1"/>
</dbReference>
<dbReference type="CDD" id="cd11386">
    <property type="entry name" value="MCP_signal"/>
    <property type="match status" value="1"/>
</dbReference>
<dbReference type="PROSITE" id="PS50111">
    <property type="entry name" value="CHEMOTAXIS_TRANSDUC_2"/>
    <property type="match status" value="1"/>
</dbReference>
<dbReference type="RefSeq" id="WP_322444827.1">
    <property type="nucleotide sequence ID" value="NZ_JAXOFX010000001.1"/>
</dbReference>
<evidence type="ECO:0000256" key="6">
    <source>
        <dbReference type="PROSITE-ProRule" id="PRU00284"/>
    </source>
</evidence>
<dbReference type="PROSITE" id="PS50885">
    <property type="entry name" value="HAMP"/>
    <property type="match status" value="1"/>
</dbReference>